<reference evidence="5 6" key="1">
    <citation type="submission" date="2022-06" db="EMBL/GenBank/DDBJ databases">
        <title>Draft genome sequence of type strain Streptomyces rubrisoli DSM 42083.</title>
        <authorList>
            <person name="Duangmal K."/>
            <person name="Klaysubun C."/>
        </authorList>
    </citation>
    <scope>NUCLEOTIDE SEQUENCE [LARGE SCALE GENOMIC DNA]</scope>
    <source>
        <strain evidence="5 6">DSM 42083</strain>
    </source>
</reference>
<dbReference type="InterPro" id="IPR050356">
    <property type="entry name" value="SulA_CellDiv_inhibitor"/>
</dbReference>
<dbReference type="InterPro" id="IPR036775">
    <property type="entry name" value="DNA_pol_Y-fam_lit_finger_sf"/>
</dbReference>
<evidence type="ECO:0000256" key="2">
    <source>
        <dbReference type="ARBA" id="ARBA00022763"/>
    </source>
</evidence>
<accession>A0ABT1P8P1</accession>
<dbReference type="Gene3D" id="3.30.1490.100">
    <property type="entry name" value="DNA polymerase, Y-family, little finger domain"/>
    <property type="match status" value="1"/>
</dbReference>
<dbReference type="SUPFAM" id="SSF100879">
    <property type="entry name" value="Lesion bypass DNA polymerase (Y-family), little finger domain"/>
    <property type="match status" value="1"/>
</dbReference>
<dbReference type="InterPro" id="IPR017961">
    <property type="entry name" value="DNA_pol_Y-fam_little_finger"/>
</dbReference>
<dbReference type="Pfam" id="PF11799">
    <property type="entry name" value="IMS_C"/>
    <property type="match status" value="1"/>
</dbReference>
<dbReference type="PANTHER" id="PTHR35369">
    <property type="entry name" value="BLR3025 PROTEIN-RELATED"/>
    <property type="match status" value="1"/>
</dbReference>
<evidence type="ECO:0000259" key="4">
    <source>
        <dbReference type="PROSITE" id="PS50173"/>
    </source>
</evidence>
<evidence type="ECO:0000313" key="6">
    <source>
        <dbReference type="Proteomes" id="UP001206206"/>
    </source>
</evidence>
<comment type="function">
    <text evidence="3">Poorly processive, error-prone DNA polymerase involved in untargeted mutagenesis. Copies undamaged DNA at stalled replication forks, which arise in vivo from mismatched or misaligned primer ends. These misaligned primers can be extended by PolIV. Exhibits no 3'-5' exonuclease (proofreading) activity. May be involved in translesional synthesis, in conjunction with the beta clamp from PolIII.</text>
</comment>
<dbReference type="PROSITE" id="PS50173">
    <property type="entry name" value="UMUC"/>
    <property type="match status" value="1"/>
</dbReference>
<evidence type="ECO:0000256" key="1">
    <source>
        <dbReference type="ARBA" id="ARBA00010945"/>
    </source>
</evidence>
<dbReference type="SUPFAM" id="SSF56672">
    <property type="entry name" value="DNA/RNA polymerases"/>
    <property type="match status" value="1"/>
</dbReference>
<protein>
    <recommendedName>
        <fullName evidence="4">UmuC domain-containing protein</fullName>
    </recommendedName>
</protein>
<comment type="caution">
    <text evidence="5">The sequence shown here is derived from an EMBL/GenBank/DDBJ whole genome shotgun (WGS) entry which is preliminary data.</text>
</comment>
<name>A0ABT1P8P1_9ACTN</name>
<dbReference type="InterPro" id="IPR001126">
    <property type="entry name" value="UmuC"/>
</dbReference>
<feature type="domain" description="UmuC" evidence="4">
    <location>
        <begin position="58"/>
        <end position="160"/>
    </location>
</feature>
<comment type="similarity">
    <text evidence="1">Belongs to the DNA polymerase type-Y family.</text>
</comment>
<evidence type="ECO:0000256" key="3">
    <source>
        <dbReference type="ARBA" id="ARBA00025589"/>
    </source>
</evidence>
<dbReference type="EMBL" id="JANFNH010000004">
    <property type="protein sequence ID" value="MCQ4041737.1"/>
    <property type="molecule type" value="Genomic_DNA"/>
</dbReference>
<organism evidence="5 6">
    <name type="scientific">Streptantibioticus rubrisoli</name>
    <dbReference type="NCBI Taxonomy" id="1387313"/>
    <lineage>
        <taxon>Bacteria</taxon>
        <taxon>Bacillati</taxon>
        <taxon>Actinomycetota</taxon>
        <taxon>Actinomycetes</taxon>
        <taxon>Kitasatosporales</taxon>
        <taxon>Streptomycetaceae</taxon>
        <taxon>Streptantibioticus</taxon>
    </lineage>
</organism>
<proteinExistence type="inferred from homology"/>
<dbReference type="RefSeq" id="WP_255925738.1">
    <property type="nucleotide sequence ID" value="NZ_JANFNH010000004.1"/>
</dbReference>
<keyword evidence="2" id="KW-0227">DNA damage</keyword>
<dbReference type="InterPro" id="IPR043502">
    <property type="entry name" value="DNA/RNA_pol_sf"/>
</dbReference>
<dbReference type="Pfam" id="PF00817">
    <property type="entry name" value="IMS"/>
    <property type="match status" value="1"/>
</dbReference>
<keyword evidence="6" id="KW-1185">Reference proteome</keyword>
<dbReference type="PANTHER" id="PTHR35369:SF2">
    <property type="entry name" value="BLR3025 PROTEIN"/>
    <property type="match status" value="1"/>
</dbReference>
<gene>
    <name evidence="5" type="ORF">NON19_06780</name>
</gene>
<dbReference type="InterPro" id="IPR043128">
    <property type="entry name" value="Rev_trsase/Diguanyl_cyclase"/>
</dbReference>
<dbReference type="Gene3D" id="3.30.70.270">
    <property type="match status" value="1"/>
</dbReference>
<evidence type="ECO:0000313" key="5">
    <source>
        <dbReference type="EMBL" id="MCQ4041737.1"/>
    </source>
</evidence>
<dbReference type="Gene3D" id="1.10.150.20">
    <property type="entry name" value="5' to 3' exonuclease, C-terminal subdomain"/>
    <property type="match status" value="1"/>
</dbReference>
<sequence length="363" mass="38528">MTRRQVYDVVTRFTESPGTGAARRLTLVTAARDVPHVLYVHLHPAEGAALTEESYGALLALLGEITPVVEALPPDAALLDVRGSLRYFGRTAEELADLIRVRALVRYGVDCTIGVAVNPVLARMVAYDGPQGAVRTLSAAPEAIAAFLAGKPAAALHGVGPATARLLGDYGLDSVGRIAAVPLGTLQRILGASAGRRVYERARGLDPTPVTPNAPARSIGGERRFDRDELDPVRHRRALLSLTDELGARLRGAGQVARSLTLTVRYADRSTTTRTRALPEPTGHTAALTDTAYRMYAALGLQRARVRAVALRAEGLTDAELAAHQLTLDPGDDRARRIEEVTDRARARFGAGVLGPAAVLGVA</sequence>
<dbReference type="Proteomes" id="UP001206206">
    <property type="component" value="Unassembled WGS sequence"/>
</dbReference>